<name>U2HST6_9SPHI</name>
<sequence length="637" mass="73297">MQKYLLSLLALLYMVSIAKGQLKIEKPTLSTTKKAFAIIVDQETYNNTQDAIKAYQKAVESDGIPTYVIYGVFHRPEDIKKELIKLYKTKQSLEGAVFIGNIPIPMVYDLSIDTLPIPSDRFYDDLNLTFDYIKQDPVHTNLHYYKLQGSSPRRINPDFYSARICYPGLKHSESYKAINNYLLKVARTRRDNILDHVVSSTSRDSYKGCTSAWKDEIKAYKEYFPFLVKQVSGLRQLPFHNNSEHAILNEMQRKEVDLFLIRSDSTSTISTIQDKQLDTYPLYMILECPSAGAFDSLEYAAAHYLFNAGNTIAVQACTRPMPRDSWSLNFSGLLSYGIRLGHVHNLDLNLERHLFGDPTFHFAIKDTEKLNERISQQDDREYWTALLKKDSPVYQTLALFKLGTNTVNTSDTLSSYFDRSPYRTVRLQALNTLSTHKNATFTKTVDKGLTDEYEMIARQSLIYARMIGDTTLLPSLTQVWINDKSRVRIQQIIRPTLGIFDSSMVEKELLKALNNSNRIHREKEIEDIQDLYTQSSLWESALAKIQDKSNSQEERIAVVRSIASHHCHLCIDRILDVVNDKQEPLELRRACIIALGAFNYSQEREKIITHCQDLLKSKASKALKNEIEQTIYRLKIE</sequence>
<protein>
    <recommendedName>
        <fullName evidence="3">HEAT repeat domain-containing protein</fullName>
    </recommendedName>
</protein>
<proteinExistence type="predicted"/>
<dbReference type="EMBL" id="ATDL01000016">
    <property type="protein sequence ID" value="ERJ58355.1"/>
    <property type="molecule type" value="Genomic_DNA"/>
</dbReference>
<dbReference type="Proteomes" id="UP000016584">
    <property type="component" value="Unassembled WGS sequence"/>
</dbReference>
<dbReference type="OrthoDB" id="619585at2"/>
<dbReference type="InterPro" id="IPR016024">
    <property type="entry name" value="ARM-type_fold"/>
</dbReference>
<evidence type="ECO:0000313" key="1">
    <source>
        <dbReference type="EMBL" id="ERJ58355.1"/>
    </source>
</evidence>
<dbReference type="AlphaFoldDB" id="U2HST6"/>
<evidence type="ECO:0008006" key="3">
    <source>
        <dbReference type="Google" id="ProtNLM"/>
    </source>
</evidence>
<organism evidence="1 2">
    <name type="scientific">Sphingobacterium paucimobilis HER1398</name>
    <dbReference type="NCBI Taxonomy" id="1346330"/>
    <lineage>
        <taxon>Bacteria</taxon>
        <taxon>Pseudomonadati</taxon>
        <taxon>Bacteroidota</taxon>
        <taxon>Sphingobacteriia</taxon>
        <taxon>Sphingobacteriales</taxon>
        <taxon>Sphingobacteriaceae</taxon>
        <taxon>Sphingobacterium</taxon>
    </lineage>
</organism>
<dbReference type="eggNOG" id="COG1413">
    <property type="taxonomic scope" value="Bacteria"/>
</dbReference>
<evidence type="ECO:0000313" key="2">
    <source>
        <dbReference type="Proteomes" id="UP000016584"/>
    </source>
</evidence>
<dbReference type="STRING" id="1346330.M472_06200"/>
<reference evidence="1 2" key="1">
    <citation type="journal article" date="2013" name="Genome Announc.">
        <title>The Draft Genome Sequence of Sphingomonas paucimobilis Strain HER1398 (Proteobacteria), Host to the Giant PAU Phage, Indicates That It Is a Member of the Genus Sphingobacterium (Bacteroidetes).</title>
        <authorList>
            <person name="White R.A.III."/>
            <person name="Suttle C.A."/>
        </authorList>
    </citation>
    <scope>NUCLEOTIDE SEQUENCE [LARGE SCALE GENOMIC DNA]</scope>
    <source>
        <strain evidence="1 2">HER1398</strain>
    </source>
</reference>
<gene>
    <name evidence="1" type="ORF">M472_06200</name>
</gene>
<accession>U2HST6</accession>
<dbReference type="PATRIC" id="fig|1346330.5.peg.2903"/>
<comment type="caution">
    <text evidence="1">The sequence shown here is derived from an EMBL/GenBank/DDBJ whole genome shotgun (WGS) entry which is preliminary data.</text>
</comment>
<dbReference type="SUPFAM" id="SSF48371">
    <property type="entry name" value="ARM repeat"/>
    <property type="match status" value="1"/>
</dbReference>
<keyword evidence="2" id="KW-1185">Reference proteome</keyword>
<dbReference type="RefSeq" id="WP_021071051.1">
    <property type="nucleotide sequence ID" value="NZ_ATDL01000016.1"/>
</dbReference>